<dbReference type="RefSeq" id="WP_306986952.1">
    <property type="nucleotide sequence ID" value="NZ_JAUSZV010000006.1"/>
</dbReference>
<accession>A0AAW8FUL2</accession>
<proteinExistence type="predicted"/>
<name>A0AAW8FUL2_9ACTN</name>
<evidence type="ECO:0000256" key="1">
    <source>
        <dbReference type="SAM" id="MobiDB-lite"/>
    </source>
</evidence>
<feature type="region of interest" description="Disordered" evidence="1">
    <location>
        <begin position="29"/>
        <end position="48"/>
    </location>
</feature>
<comment type="caution">
    <text evidence="2">The sequence shown here is derived from an EMBL/GenBank/DDBJ whole genome shotgun (WGS) entry which is preliminary data.</text>
</comment>
<reference evidence="2" key="1">
    <citation type="submission" date="2023-07" db="EMBL/GenBank/DDBJ databases">
        <title>Comparative genomics of wheat-associated soil bacteria to identify genetic determinants of phenazine resistance.</title>
        <authorList>
            <person name="Mouncey N."/>
        </authorList>
    </citation>
    <scope>NUCLEOTIDE SEQUENCE</scope>
    <source>
        <strain evidence="2">V4I22</strain>
    </source>
</reference>
<dbReference type="AlphaFoldDB" id="A0AAW8FUL2"/>
<dbReference type="EMBL" id="JAUSZV010000006">
    <property type="protein sequence ID" value="MDQ0913539.1"/>
    <property type="molecule type" value="Genomic_DNA"/>
</dbReference>
<gene>
    <name evidence="2" type="ORF">QFZ22_009611</name>
</gene>
<evidence type="ECO:0000313" key="3">
    <source>
        <dbReference type="Proteomes" id="UP001234216"/>
    </source>
</evidence>
<organism evidence="2 3">
    <name type="scientific">Streptomyces canus</name>
    <dbReference type="NCBI Taxonomy" id="58343"/>
    <lineage>
        <taxon>Bacteria</taxon>
        <taxon>Bacillati</taxon>
        <taxon>Actinomycetota</taxon>
        <taxon>Actinomycetes</taxon>
        <taxon>Kitasatosporales</taxon>
        <taxon>Streptomycetaceae</taxon>
        <taxon>Streptomyces</taxon>
        <taxon>Streptomyces aurantiacus group</taxon>
    </lineage>
</organism>
<sequence>MRTRDTSLAGDGHHAPTLEELVLGYLGAPDASPVRTAGARAHGSRMSA</sequence>
<protein>
    <submittedName>
        <fullName evidence="2">Uncharacterized protein</fullName>
    </submittedName>
</protein>
<dbReference type="Proteomes" id="UP001234216">
    <property type="component" value="Unassembled WGS sequence"/>
</dbReference>
<evidence type="ECO:0000313" key="2">
    <source>
        <dbReference type="EMBL" id="MDQ0913539.1"/>
    </source>
</evidence>